<evidence type="ECO:0000256" key="4">
    <source>
        <dbReference type="ARBA" id="ARBA00023002"/>
    </source>
</evidence>
<evidence type="ECO:0000256" key="3">
    <source>
        <dbReference type="ARBA" id="ARBA00022827"/>
    </source>
</evidence>
<proteinExistence type="inferred from homology"/>
<sequence>MPESKIPQPGPAKLKRNAGPDEWLEAAKDCKYLSEPHMKQLCEIVKEYMMEGKFCGDIHGQFYDLLELFRVSGGMPDGTELDPPKTSPSVITSADIEPPSSISDPKIRKKLRGPNVNSNDEDGDSSSRSRSSSNTSADLQLNRNFVFLGDYVDRGYFSLETLTLLLCLKAKYPDRVTLVRGNHESRQITQVYGFYEECFQKYGSASVWKACCQVFDFMTLGAIIDGKVLCVHGGLSPEIRTLDQVRVVARAQEIPHEGAFCDLVWSDPDDVETWAVSPRGAGWLFGDRVADEFCHVNDLSLIARAHQLVNEGYKYHFNNQNVVTVWSAPNYCYRCGNLASVCEIGEDLKPSFKLFSAVSDDQRHVPTSRPGRSEYFFLYTFEQMEQVDVLICGSGSAGLCAATWLAKYGVRCKVLERRSGPMKMGQADGVQCRTVEIFESFGIGEELLREAYHVLEVNFWADNGTGTIKRTGRTADTQPGLSHQPHVILNQARINGLLIELMQKYNDQQIDYGYNVTDVKVDSISAEDHDAYPVKVTAEKDGKIQMFAAKYALACDGAHSIVRKALGYKMIGDSSDAVWGVMDMVPRTNFPDIRKKSTIRSKSGNVLIIPREGDSDNLTRFYIELAPGTNPKEVTLENLQAQAQSIFHPYQVDFVETVWWSAYAIGQRHADFFHKDNRVFLAGDACHTHSPKAGQGMNVSLQDGYNIGWKLGEILTGLASPSLLETYVLERQKVAIDLIKFDRYFSKLFSSGASTSPAEFQEGFIKSGKYTAGLTAKYEVSPITSALESTNLASNVAVGMRLPSAQVVRFCDSKPLHLMKSLKSDGRWRIMAFIGDLTVPESYAKLNELGEYLSAADGPIHTFTPKDQHIDSLIEIILIGHGKRHSVELEQIPECFYPVSGKNQTRDLHKIYYDDESYNDGHGHAYEYLGIDPAQGALIIVRPDQYVSVIIGLGDYLEIGKFFAGFLKHQTYVGYE</sequence>
<dbReference type="SUPFAM" id="SSF52833">
    <property type="entry name" value="Thioredoxin-like"/>
    <property type="match status" value="1"/>
</dbReference>
<dbReference type="PANTHER" id="PTHR43004">
    <property type="entry name" value="TRK SYSTEM POTASSIUM UPTAKE PROTEIN"/>
    <property type="match status" value="1"/>
</dbReference>
<dbReference type="GO" id="GO:0071949">
    <property type="term" value="F:FAD binding"/>
    <property type="evidence" value="ECO:0007669"/>
    <property type="project" value="InterPro"/>
</dbReference>
<dbReference type="CDD" id="cd02979">
    <property type="entry name" value="PHOX_C"/>
    <property type="match status" value="1"/>
</dbReference>
<dbReference type="InterPro" id="IPR050641">
    <property type="entry name" value="RIFMO-like"/>
</dbReference>
<evidence type="ECO:0000259" key="7">
    <source>
        <dbReference type="PROSITE" id="PS00125"/>
    </source>
</evidence>
<dbReference type="Gene3D" id="3.30.9.10">
    <property type="entry name" value="D-Amino Acid Oxidase, subunit A, domain 2"/>
    <property type="match status" value="1"/>
</dbReference>
<evidence type="ECO:0000313" key="8">
    <source>
        <dbReference type="EMBL" id="OQD92052.1"/>
    </source>
</evidence>
<organism evidence="8 9">
    <name type="scientific">Penicillium solitum</name>
    <dbReference type="NCBI Taxonomy" id="60172"/>
    <lineage>
        <taxon>Eukaryota</taxon>
        <taxon>Fungi</taxon>
        <taxon>Dikarya</taxon>
        <taxon>Ascomycota</taxon>
        <taxon>Pezizomycotina</taxon>
        <taxon>Eurotiomycetes</taxon>
        <taxon>Eurotiomycetidae</taxon>
        <taxon>Eurotiales</taxon>
        <taxon>Aspergillaceae</taxon>
        <taxon>Penicillium</taxon>
    </lineage>
</organism>
<dbReference type="Pfam" id="PF07976">
    <property type="entry name" value="Phe_hydrox_dim"/>
    <property type="match status" value="1"/>
</dbReference>
<keyword evidence="3" id="KW-0274">FAD</keyword>
<evidence type="ECO:0000256" key="1">
    <source>
        <dbReference type="ARBA" id="ARBA00007801"/>
    </source>
</evidence>
<dbReference type="SUPFAM" id="SSF51905">
    <property type="entry name" value="FAD/NAD(P)-binding domain"/>
    <property type="match status" value="1"/>
</dbReference>
<dbReference type="GO" id="GO:0016709">
    <property type="term" value="F:oxidoreductase activity, acting on paired donors, with incorporation or reduction of molecular oxygen, NAD(P)H as one donor, and incorporation of one atom of oxygen"/>
    <property type="evidence" value="ECO:0007669"/>
    <property type="project" value="UniProtKB-ARBA"/>
</dbReference>
<dbReference type="InterPro" id="IPR004843">
    <property type="entry name" value="Calcineurin-like_PHP"/>
</dbReference>
<keyword evidence="5" id="KW-0378">Hydrolase</keyword>
<dbReference type="Gene3D" id="3.40.30.20">
    <property type="match status" value="1"/>
</dbReference>
<dbReference type="InterPro" id="IPR038220">
    <property type="entry name" value="PHOX_C_sf"/>
</dbReference>
<dbReference type="PRINTS" id="PR00114">
    <property type="entry name" value="STPHPHTASE"/>
</dbReference>
<comment type="caution">
    <text evidence="8">The sequence shown here is derived from an EMBL/GenBank/DDBJ whole genome shotgun (WGS) entry which is preliminary data.</text>
</comment>
<accession>A0A1V6QSW8</accession>
<dbReference type="Pfam" id="PF01494">
    <property type="entry name" value="FAD_binding_3"/>
    <property type="match status" value="1"/>
</dbReference>
<dbReference type="InterPro" id="IPR036249">
    <property type="entry name" value="Thioredoxin-like_sf"/>
</dbReference>
<comment type="catalytic activity">
    <reaction evidence="5">
        <text>O-phospho-L-threonyl-[protein] + H2O = L-threonyl-[protein] + phosphate</text>
        <dbReference type="Rhea" id="RHEA:47004"/>
        <dbReference type="Rhea" id="RHEA-COMP:11060"/>
        <dbReference type="Rhea" id="RHEA-COMP:11605"/>
        <dbReference type="ChEBI" id="CHEBI:15377"/>
        <dbReference type="ChEBI" id="CHEBI:30013"/>
        <dbReference type="ChEBI" id="CHEBI:43474"/>
        <dbReference type="ChEBI" id="CHEBI:61977"/>
        <dbReference type="EC" id="3.1.3.16"/>
    </reaction>
</comment>
<dbReference type="Gene3D" id="3.60.21.10">
    <property type="match status" value="1"/>
</dbReference>
<feature type="region of interest" description="Disordered" evidence="6">
    <location>
        <begin position="76"/>
        <end position="135"/>
    </location>
</feature>
<dbReference type="InterPro" id="IPR029052">
    <property type="entry name" value="Metallo-depent_PP-like"/>
</dbReference>
<dbReference type="SUPFAM" id="SSF54373">
    <property type="entry name" value="FAD-linked reductases, C-terminal domain"/>
    <property type="match status" value="1"/>
</dbReference>
<comment type="similarity">
    <text evidence="1">Belongs to the PheA/TfdB FAD monooxygenase family.</text>
</comment>
<dbReference type="Proteomes" id="UP000191612">
    <property type="component" value="Unassembled WGS sequence"/>
</dbReference>
<dbReference type="PROSITE" id="PS00125">
    <property type="entry name" value="SER_THR_PHOSPHATASE"/>
    <property type="match status" value="1"/>
</dbReference>
<evidence type="ECO:0000256" key="5">
    <source>
        <dbReference type="RuleBase" id="RU004273"/>
    </source>
</evidence>
<dbReference type="SMART" id="SM00156">
    <property type="entry name" value="PP2Ac"/>
    <property type="match status" value="1"/>
</dbReference>
<keyword evidence="2" id="KW-0285">Flavoprotein</keyword>
<evidence type="ECO:0000256" key="2">
    <source>
        <dbReference type="ARBA" id="ARBA00022630"/>
    </source>
</evidence>
<dbReference type="EC" id="3.1.3.16" evidence="5"/>
<dbReference type="EMBL" id="MDYO01000045">
    <property type="protein sequence ID" value="OQD92052.1"/>
    <property type="molecule type" value="Genomic_DNA"/>
</dbReference>
<dbReference type="InterPro" id="IPR006186">
    <property type="entry name" value="Ser/Thr-sp_prot-phosphatase"/>
</dbReference>
<reference evidence="9" key="1">
    <citation type="journal article" date="2017" name="Nat. Microbiol.">
        <title>Global analysis of biosynthetic gene clusters reveals vast potential of secondary metabolite production in Penicillium species.</title>
        <authorList>
            <person name="Nielsen J.C."/>
            <person name="Grijseels S."/>
            <person name="Prigent S."/>
            <person name="Ji B."/>
            <person name="Dainat J."/>
            <person name="Nielsen K.F."/>
            <person name="Frisvad J.C."/>
            <person name="Workman M."/>
            <person name="Nielsen J."/>
        </authorList>
    </citation>
    <scope>NUCLEOTIDE SEQUENCE [LARGE SCALE GENOMIC DNA]</scope>
    <source>
        <strain evidence="9">IBT 29525</strain>
    </source>
</reference>
<feature type="domain" description="Serine/threonine specific protein phosphatases" evidence="7">
    <location>
        <begin position="179"/>
        <end position="184"/>
    </location>
</feature>
<gene>
    <name evidence="8" type="ORF">PENSOL_c045G07221</name>
</gene>
<dbReference type="InterPro" id="IPR036188">
    <property type="entry name" value="FAD/NAD-bd_sf"/>
</dbReference>
<dbReference type="InterPro" id="IPR012941">
    <property type="entry name" value="Phe_hydrox_C_dim_dom"/>
</dbReference>
<dbReference type="GO" id="GO:0004722">
    <property type="term" value="F:protein serine/threonine phosphatase activity"/>
    <property type="evidence" value="ECO:0007669"/>
    <property type="project" value="UniProtKB-EC"/>
</dbReference>
<protein>
    <recommendedName>
        <fullName evidence="5">Serine/threonine-protein phosphatase</fullName>
        <ecNumber evidence="5">3.1.3.16</ecNumber>
    </recommendedName>
</protein>
<feature type="compositionally biased region" description="Low complexity" evidence="6">
    <location>
        <begin position="126"/>
        <end position="135"/>
    </location>
</feature>
<dbReference type="AlphaFoldDB" id="A0A1V6QSW8"/>
<evidence type="ECO:0000313" key="9">
    <source>
        <dbReference type="Proteomes" id="UP000191612"/>
    </source>
</evidence>
<keyword evidence="4" id="KW-0560">Oxidoreductase</keyword>
<dbReference type="Pfam" id="PF00149">
    <property type="entry name" value="Metallophos"/>
    <property type="match status" value="1"/>
</dbReference>
<name>A0A1V6QSW8_9EURO</name>
<comment type="similarity">
    <text evidence="5">Belongs to the PPP phosphatase family.</text>
</comment>
<dbReference type="STRING" id="60172.A0A1V6QSW8"/>
<dbReference type="SUPFAM" id="SSF56300">
    <property type="entry name" value="Metallo-dependent phosphatases"/>
    <property type="match status" value="1"/>
</dbReference>
<dbReference type="NCBIfam" id="NF006144">
    <property type="entry name" value="PRK08294.1"/>
    <property type="match status" value="1"/>
</dbReference>
<evidence type="ECO:0000256" key="6">
    <source>
        <dbReference type="SAM" id="MobiDB-lite"/>
    </source>
</evidence>
<dbReference type="PANTHER" id="PTHR43004:SF10">
    <property type="entry name" value="2-MONOOXYGENASE, PUTATIVE (AFU_ORTHOLOGUE AFUA_6G11480)-RELATED"/>
    <property type="match status" value="1"/>
</dbReference>
<dbReference type="Gene3D" id="3.50.50.60">
    <property type="entry name" value="FAD/NAD(P)-binding domain"/>
    <property type="match status" value="1"/>
</dbReference>
<keyword evidence="9" id="KW-1185">Reference proteome</keyword>
<dbReference type="InterPro" id="IPR002938">
    <property type="entry name" value="FAD-bd"/>
</dbReference>